<feature type="chain" id="PRO_5038969103" description="Lipoprotein" evidence="2">
    <location>
        <begin position="25"/>
        <end position="182"/>
    </location>
</feature>
<evidence type="ECO:0000313" key="3">
    <source>
        <dbReference type="EMBL" id="AIS85796.1"/>
    </source>
</evidence>
<dbReference type="PROSITE" id="PS51257">
    <property type="entry name" value="PROKAR_LIPOPROTEIN"/>
    <property type="match status" value="1"/>
</dbReference>
<reference evidence="3" key="1">
    <citation type="submission" date="2013-11" db="EMBL/GenBank/DDBJ databases">
        <title>New antitubercular compounds from marine-derived Verrucosispora sp. MS100047.</title>
        <authorList>
            <person name="Huang P."/>
            <person name="Xie F."/>
            <person name="Wang Q."/>
            <person name="Wang J."/>
            <person name="Wang Q."/>
            <person name="Abdel-Mageed W.M."/>
            <person name="Liu M."/>
            <person name="Han J."/>
            <person name="Song F."/>
            <person name="Dai H."/>
            <person name="Liu X."/>
            <person name="Zhang L."/>
        </authorList>
    </citation>
    <scope>NUCLEOTIDE SEQUENCE</scope>
    <source>
        <strain evidence="3">MS100047</strain>
    </source>
</reference>
<feature type="compositionally biased region" description="Low complexity" evidence="1">
    <location>
        <begin position="32"/>
        <end position="52"/>
    </location>
</feature>
<gene>
    <name evidence="3" type="ORF">VASRM7_554</name>
</gene>
<evidence type="ECO:0008006" key="4">
    <source>
        <dbReference type="Google" id="ProtNLM"/>
    </source>
</evidence>
<accession>A0A097CT19</accession>
<dbReference type="AlphaFoldDB" id="A0A097CT19"/>
<protein>
    <recommendedName>
        <fullName evidence="4">Lipoprotein</fullName>
    </recommendedName>
</protein>
<evidence type="ECO:0000256" key="2">
    <source>
        <dbReference type="SAM" id="SignalP"/>
    </source>
</evidence>
<evidence type="ECO:0000256" key="1">
    <source>
        <dbReference type="SAM" id="MobiDB-lite"/>
    </source>
</evidence>
<dbReference type="EMBL" id="KF826688">
    <property type="protein sequence ID" value="AIS85796.1"/>
    <property type="molecule type" value="Genomic_DNA"/>
</dbReference>
<name>A0A097CT19_9ACTN</name>
<sequence>MRAGKVTWLAAVVALAVLASGCAAPGTRNGDVPATPTDTSSPALSSSPPVVAEPTGRQPDAPANHADNNGWKRRHELSAADERAGRELAARIRPPLEALRAAGDFAPASTQGALLDLGIQADAITVAAMRPRIGQETPPPGAVYAVRFGNVGCVIGDVRPDRVMVEVTGAAAEFGCLEPFSH</sequence>
<proteinExistence type="predicted"/>
<keyword evidence="2" id="KW-0732">Signal</keyword>
<feature type="region of interest" description="Disordered" evidence="1">
    <location>
        <begin position="24"/>
        <end position="72"/>
    </location>
</feature>
<feature type="signal peptide" evidence="2">
    <location>
        <begin position="1"/>
        <end position="24"/>
    </location>
</feature>
<organism evidence="3">
    <name type="scientific">Verrucosispora sp. MS100047</name>
    <dbReference type="NCBI Taxonomy" id="1410949"/>
    <lineage>
        <taxon>Bacteria</taxon>
        <taxon>Bacillati</taxon>
        <taxon>Actinomycetota</taxon>
        <taxon>Actinomycetes</taxon>
        <taxon>Micromonosporales</taxon>
        <taxon>Micromonosporaceae</taxon>
        <taxon>Micromonospora</taxon>
    </lineage>
</organism>